<dbReference type="InterPro" id="IPR042197">
    <property type="entry name" value="Apaf_helical"/>
</dbReference>
<dbReference type="GO" id="GO:0006952">
    <property type="term" value="P:defense response"/>
    <property type="evidence" value="ECO:0007669"/>
    <property type="project" value="UniProtKB-KW"/>
</dbReference>
<dbReference type="InterPro" id="IPR002182">
    <property type="entry name" value="NB-ARC"/>
</dbReference>
<evidence type="ECO:0000259" key="2">
    <source>
        <dbReference type="Pfam" id="PF00931"/>
    </source>
</evidence>
<dbReference type="PANTHER" id="PTHR36766:SF41">
    <property type="entry name" value="AAA+ ATPASE DOMAIN-CONTAINING PROTEIN"/>
    <property type="match status" value="1"/>
</dbReference>
<evidence type="ECO:0000313" key="3">
    <source>
        <dbReference type="EMBL" id="VFU25504.1"/>
    </source>
</evidence>
<reference evidence="3" key="1">
    <citation type="submission" date="2019-03" db="EMBL/GenBank/DDBJ databases">
        <authorList>
            <person name="Mank J."/>
            <person name="Almeida P."/>
        </authorList>
    </citation>
    <scope>NUCLEOTIDE SEQUENCE</scope>
    <source>
        <strain evidence="3">78183</strain>
    </source>
</reference>
<sequence length="219" mass="25556">MGGVGKTTLVTHLYNQLLEQPESHVYWITASQDTRYYKLQTSLARRISLDLSNEDDELHRLVALKKELMKKQHRWVLILDDLWILFDPQKLEIPDQAEGCKLILTTRSEKICQQMKTQHTIKVWPYLEEEAWTCVIERLGRDIDSSPEVKQIACDVVRECAGLPLGIITMERCIEGVYDPHEWRNTLKKLKGSKSEDMEDEKIMSLKGEADRLLMMRNN</sequence>
<organism evidence="3">
    <name type="scientific">Salix viminalis</name>
    <name type="common">Common osier</name>
    <name type="synonym">Basket willow</name>
    <dbReference type="NCBI Taxonomy" id="40686"/>
    <lineage>
        <taxon>Eukaryota</taxon>
        <taxon>Viridiplantae</taxon>
        <taxon>Streptophyta</taxon>
        <taxon>Embryophyta</taxon>
        <taxon>Tracheophyta</taxon>
        <taxon>Spermatophyta</taxon>
        <taxon>Magnoliopsida</taxon>
        <taxon>eudicotyledons</taxon>
        <taxon>Gunneridae</taxon>
        <taxon>Pentapetalae</taxon>
        <taxon>rosids</taxon>
        <taxon>fabids</taxon>
        <taxon>Malpighiales</taxon>
        <taxon>Salicaceae</taxon>
        <taxon>Saliceae</taxon>
        <taxon>Salix</taxon>
    </lineage>
</organism>
<dbReference type="PANTHER" id="PTHR36766">
    <property type="entry name" value="PLANT BROAD-SPECTRUM MILDEW RESISTANCE PROTEIN RPW8"/>
    <property type="match status" value="1"/>
</dbReference>
<keyword evidence="1" id="KW-0611">Plant defense</keyword>
<dbReference type="EMBL" id="CAADRP010000225">
    <property type="protein sequence ID" value="VFU25504.1"/>
    <property type="molecule type" value="Genomic_DNA"/>
</dbReference>
<dbReference type="Pfam" id="PF00931">
    <property type="entry name" value="NB-ARC"/>
    <property type="match status" value="1"/>
</dbReference>
<proteinExistence type="predicted"/>
<name>A0A6N2KKC6_SALVM</name>
<dbReference type="AlphaFoldDB" id="A0A6N2KKC6"/>
<evidence type="ECO:0000256" key="1">
    <source>
        <dbReference type="ARBA" id="ARBA00022821"/>
    </source>
</evidence>
<dbReference type="Gene3D" id="1.10.8.430">
    <property type="entry name" value="Helical domain of apoptotic protease-activating factors"/>
    <property type="match status" value="1"/>
</dbReference>
<dbReference type="GO" id="GO:0043531">
    <property type="term" value="F:ADP binding"/>
    <property type="evidence" value="ECO:0007669"/>
    <property type="project" value="InterPro"/>
</dbReference>
<dbReference type="Gene3D" id="3.40.50.300">
    <property type="entry name" value="P-loop containing nucleotide triphosphate hydrolases"/>
    <property type="match status" value="1"/>
</dbReference>
<dbReference type="InterPro" id="IPR027417">
    <property type="entry name" value="P-loop_NTPase"/>
</dbReference>
<protein>
    <recommendedName>
        <fullName evidence="2">NB-ARC domain-containing protein</fullName>
    </recommendedName>
</protein>
<feature type="domain" description="NB-ARC" evidence="2">
    <location>
        <begin position="1"/>
        <end position="134"/>
    </location>
</feature>
<dbReference type="SUPFAM" id="SSF52540">
    <property type="entry name" value="P-loop containing nucleoside triphosphate hydrolases"/>
    <property type="match status" value="1"/>
</dbReference>
<accession>A0A6N2KKC6</accession>
<gene>
    <name evidence="3" type="ORF">SVIM_LOCUS60645</name>
</gene>